<dbReference type="InterPro" id="IPR012674">
    <property type="entry name" value="Calycin"/>
</dbReference>
<dbReference type="Pfam" id="PF08212">
    <property type="entry name" value="Lipocalin_2"/>
    <property type="match status" value="1"/>
</dbReference>
<dbReference type="InterPro" id="IPR003057">
    <property type="entry name" value="Invtbrt_color"/>
</dbReference>
<dbReference type="InterPro" id="IPR000566">
    <property type="entry name" value="Lipocln_cytosolic_FA-bd_dom"/>
</dbReference>
<dbReference type="InterPro" id="IPR022272">
    <property type="entry name" value="Lipocalin_CS"/>
</dbReference>
<dbReference type="EMBL" id="JADBJN010000002">
    <property type="protein sequence ID" value="KAG5675096.1"/>
    <property type="molecule type" value="Genomic_DNA"/>
</dbReference>
<dbReference type="SUPFAM" id="SSF50814">
    <property type="entry name" value="Lipocalins"/>
    <property type="match status" value="1"/>
</dbReference>
<dbReference type="PANTHER" id="PTHR10612">
    <property type="entry name" value="APOLIPOPROTEIN D"/>
    <property type="match status" value="1"/>
</dbReference>
<reference evidence="5" key="1">
    <citation type="submission" date="2021-03" db="EMBL/GenBank/DDBJ databases">
        <title>Chromosome level genome of the anhydrobiotic midge Polypedilum vanderplanki.</title>
        <authorList>
            <person name="Yoshida Y."/>
            <person name="Kikawada T."/>
            <person name="Gusev O."/>
        </authorList>
    </citation>
    <scope>NUCLEOTIDE SEQUENCE</scope>
    <source>
        <strain evidence="5">NIAS01</strain>
        <tissue evidence="5">Whole body or cell culture</tissue>
    </source>
</reference>
<evidence type="ECO:0000256" key="1">
    <source>
        <dbReference type="ARBA" id="ARBA00006889"/>
    </source>
</evidence>
<dbReference type="PIRSF" id="PIRSF036893">
    <property type="entry name" value="Lipocalin_ApoD"/>
    <property type="match status" value="1"/>
</dbReference>
<evidence type="ECO:0000313" key="6">
    <source>
        <dbReference type="Proteomes" id="UP001107558"/>
    </source>
</evidence>
<dbReference type="Gene3D" id="2.40.128.20">
    <property type="match status" value="1"/>
</dbReference>
<dbReference type="GO" id="GO:0006629">
    <property type="term" value="P:lipid metabolic process"/>
    <property type="evidence" value="ECO:0007669"/>
    <property type="project" value="TreeGrafter"/>
</dbReference>
<dbReference type="Proteomes" id="UP001107558">
    <property type="component" value="Chromosome 2"/>
</dbReference>
<evidence type="ECO:0000259" key="4">
    <source>
        <dbReference type="Pfam" id="PF08212"/>
    </source>
</evidence>
<proteinExistence type="inferred from homology"/>
<dbReference type="InterPro" id="IPR022271">
    <property type="entry name" value="Lipocalin_ApoD"/>
</dbReference>
<protein>
    <recommendedName>
        <fullName evidence="4">Lipocalin/cytosolic fatty-acid binding domain-containing protein</fullName>
    </recommendedName>
</protein>
<evidence type="ECO:0000256" key="3">
    <source>
        <dbReference type="PIRNR" id="PIRNR036893"/>
    </source>
</evidence>
<keyword evidence="6" id="KW-1185">Reference proteome</keyword>
<dbReference type="PANTHER" id="PTHR10612:SF34">
    <property type="entry name" value="APOLIPOPROTEIN D"/>
    <property type="match status" value="1"/>
</dbReference>
<dbReference type="PROSITE" id="PS00213">
    <property type="entry name" value="LIPOCALIN"/>
    <property type="match status" value="1"/>
</dbReference>
<dbReference type="AlphaFoldDB" id="A0A9J6BZJ4"/>
<feature type="domain" description="Lipocalin/cytosolic fatty-acid binding" evidence="4">
    <location>
        <begin position="4"/>
        <end position="144"/>
    </location>
</feature>
<accession>A0A9J6BZJ4</accession>
<dbReference type="GO" id="GO:0005737">
    <property type="term" value="C:cytoplasm"/>
    <property type="evidence" value="ECO:0007669"/>
    <property type="project" value="TreeGrafter"/>
</dbReference>
<evidence type="ECO:0000313" key="5">
    <source>
        <dbReference type="EMBL" id="KAG5675096.1"/>
    </source>
</evidence>
<dbReference type="GO" id="GO:0000302">
    <property type="term" value="P:response to reactive oxygen species"/>
    <property type="evidence" value="ECO:0007669"/>
    <property type="project" value="TreeGrafter"/>
</dbReference>
<gene>
    <name evidence="5" type="ORF">PVAND_005028</name>
</gene>
<evidence type="ECO:0000256" key="2">
    <source>
        <dbReference type="ARBA" id="ARBA00023157"/>
    </source>
</evidence>
<dbReference type="GO" id="GO:0031409">
    <property type="term" value="F:pigment binding"/>
    <property type="evidence" value="ECO:0007669"/>
    <property type="project" value="InterPro"/>
</dbReference>
<organism evidence="5 6">
    <name type="scientific">Polypedilum vanderplanki</name>
    <name type="common">Sleeping chironomid midge</name>
    <dbReference type="NCBI Taxonomy" id="319348"/>
    <lineage>
        <taxon>Eukaryota</taxon>
        <taxon>Metazoa</taxon>
        <taxon>Ecdysozoa</taxon>
        <taxon>Arthropoda</taxon>
        <taxon>Hexapoda</taxon>
        <taxon>Insecta</taxon>
        <taxon>Pterygota</taxon>
        <taxon>Neoptera</taxon>
        <taxon>Endopterygota</taxon>
        <taxon>Diptera</taxon>
        <taxon>Nematocera</taxon>
        <taxon>Chironomoidea</taxon>
        <taxon>Chironomidae</taxon>
        <taxon>Chironominae</taxon>
        <taxon>Polypedilum</taxon>
        <taxon>Polypedilum</taxon>
    </lineage>
</organism>
<name>A0A9J6BZJ4_POLVA</name>
<comment type="caution">
    <text evidence="5">The sequence shown here is derived from an EMBL/GenBank/DDBJ whole genome shotgun (WGS) entry which is preliminary data.</text>
</comment>
<dbReference type="OrthoDB" id="565904at2759"/>
<comment type="similarity">
    <text evidence="1 3">Belongs to the calycin superfamily. Lipocalin family.</text>
</comment>
<sequence>MTNFDLTQFLGTWYGICSYPDKLALDAKCASATFAWAQNQADGINILSRHVSFGKEKKFMGMARIITSGVLGVEFPCCPKANAYYNILDTDYNNYAVIFSCNNYLGIANGQNVWILSRRRILEPQFVERTMQVLNMNGISKLLLKHIDQNCENPNVYPNPNVPYGRPYY</sequence>
<dbReference type="PRINTS" id="PR01273">
    <property type="entry name" value="INVTBRTCOLOR"/>
</dbReference>
<keyword evidence="2" id="KW-1015">Disulfide bond</keyword>